<comment type="subcellular location">
    <subcellularLocation>
        <location evidence="1">Mitochondrion inner membrane</location>
        <topology evidence="1">Multi-pass membrane protein</topology>
    </subcellularLocation>
</comment>
<dbReference type="STRING" id="448386.A0A2V3IL60"/>
<comment type="caution">
    <text evidence="12">The sequence shown here is derived from an EMBL/GenBank/DDBJ whole genome shotgun (WGS) entry which is preliminary data.</text>
</comment>
<dbReference type="GO" id="GO:0005744">
    <property type="term" value="C:TIM23 mitochondrial import inner membrane translocase complex"/>
    <property type="evidence" value="ECO:0007669"/>
    <property type="project" value="TreeGrafter"/>
</dbReference>
<evidence type="ECO:0000256" key="11">
    <source>
        <dbReference type="SAM" id="MobiDB-lite"/>
    </source>
</evidence>
<keyword evidence="3" id="KW-0813">Transport</keyword>
<dbReference type="PANTHER" id="PTHR10485">
    <property type="entry name" value="MITOCHONDRIAL IMPORT INNER MEMBRANE TRANSLOCASE SUBUNIT TIM-17"/>
    <property type="match status" value="1"/>
</dbReference>
<dbReference type="AlphaFoldDB" id="A0A2V3IL60"/>
<evidence type="ECO:0000256" key="1">
    <source>
        <dbReference type="ARBA" id="ARBA00004448"/>
    </source>
</evidence>
<evidence type="ECO:0000256" key="4">
    <source>
        <dbReference type="ARBA" id="ARBA00022692"/>
    </source>
</evidence>
<dbReference type="EMBL" id="NBIV01000150">
    <property type="protein sequence ID" value="PXF42787.1"/>
    <property type="molecule type" value="Genomic_DNA"/>
</dbReference>
<evidence type="ECO:0000256" key="8">
    <source>
        <dbReference type="ARBA" id="ARBA00023010"/>
    </source>
</evidence>
<evidence type="ECO:0000313" key="12">
    <source>
        <dbReference type="EMBL" id="PXF42787.1"/>
    </source>
</evidence>
<name>A0A2V3IL60_9FLOR</name>
<evidence type="ECO:0000256" key="5">
    <source>
        <dbReference type="ARBA" id="ARBA00022792"/>
    </source>
</evidence>
<organism evidence="12 13">
    <name type="scientific">Gracilariopsis chorda</name>
    <dbReference type="NCBI Taxonomy" id="448386"/>
    <lineage>
        <taxon>Eukaryota</taxon>
        <taxon>Rhodophyta</taxon>
        <taxon>Florideophyceae</taxon>
        <taxon>Rhodymeniophycidae</taxon>
        <taxon>Gracilariales</taxon>
        <taxon>Gracilariaceae</taxon>
        <taxon>Gracilariopsis</taxon>
    </lineage>
</organism>
<dbReference type="GO" id="GO:0008320">
    <property type="term" value="F:protein transmembrane transporter activity"/>
    <property type="evidence" value="ECO:0007669"/>
    <property type="project" value="TreeGrafter"/>
</dbReference>
<evidence type="ECO:0000256" key="6">
    <source>
        <dbReference type="ARBA" id="ARBA00022927"/>
    </source>
</evidence>
<sequence>MNFDAPPEPDSRLVEHQREPCPHRIIDDVGGAFGMGAIGGTIWHFLKGAKNSPNGARLIGAIDAVKVRAPALGGSFAVWGGLFSTFDCTLQGIRRKEDPWNSIASGALTGGVLASRSGLRTAGKSAIFGGILLALIEGASIVITRYTSQQNMSPEEMQKLRDEMERAQAKQQSQRLAAASRAE</sequence>
<evidence type="ECO:0000256" key="3">
    <source>
        <dbReference type="ARBA" id="ARBA00022448"/>
    </source>
</evidence>
<evidence type="ECO:0000256" key="9">
    <source>
        <dbReference type="ARBA" id="ARBA00023128"/>
    </source>
</evidence>
<dbReference type="OrthoDB" id="2261329at2759"/>
<dbReference type="GO" id="GO:0030150">
    <property type="term" value="P:protein import into mitochondrial matrix"/>
    <property type="evidence" value="ECO:0007669"/>
    <property type="project" value="TreeGrafter"/>
</dbReference>
<evidence type="ECO:0000256" key="10">
    <source>
        <dbReference type="ARBA" id="ARBA00023136"/>
    </source>
</evidence>
<evidence type="ECO:0000256" key="2">
    <source>
        <dbReference type="ARBA" id="ARBA00008444"/>
    </source>
</evidence>
<keyword evidence="8" id="KW-0811">Translocation</keyword>
<evidence type="ECO:0000313" key="13">
    <source>
        <dbReference type="Proteomes" id="UP000247409"/>
    </source>
</evidence>
<reference evidence="12 13" key="1">
    <citation type="journal article" date="2018" name="Mol. Biol. Evol.">
        <title>Analysis of the draft genome of the red seaweed Gracilariopsis chorda provides insights into genome size evolution in Rhodophyta.</title>
        <authorList>
            <person name="Lee J."/>
            <person name="Yang E.C."/>
            <person name="Graf L."/>
            <person name="Yang J.H."/>
            <person name="Qiu H."/>
            <person name="Zel Zion U."/>
            <person name="Chan C.X."/>
            <person name="Stephens T.G."/>
            <person name="Weber A.P.M."/>
            <person name="Boo G.H."/>
            <person name="Boo S.M."/>
            <person name="Kim K.M."/>
            <person name="Shin Y."/>
            <person name="Jung M."/>
            <person name="Lee S.J."/>
            <person name="Yim H.S."/>
            <person name="Lee J.H."/>
            <person name="Bhattacharya D."/>
            <person name="Yoon H.S."/>
        </authorList>
    </citation>
    <scope>NUCLEOTIDE SEQUENCE [LARGE SCALE GENOMIC DNA]</scope>
    <source>
        <strain evidence="12 13">SKKU-2015</strain>
        <tissue evidence="12">Whole body</tissue>
    </source>
</reference>
<proteinExistence type="inferred from homology"/>
<feature type="compositionally biased region" description="Basic and acidic residues" evidence="11">
    <location>
        <begin position="156"/>
        <end position="168"/>
    </location>
</feature>
<evidence type="ECO:0000256" key="7">
    <source>
        <dbReference type="ARBA" id="ARBA00022989"/>
    </source>
</evidence>
<keyword evidence="9" id="KW-0496">Mitochondrion</keyword>
<dbReference type="PANTHER" id="PTHR10485:SF0">
    <property type="entry name" value="AT05822P-RELATED"/>
    <property type="match status" value="1"/>
</dbReference>
<comment type="similarity">
    <text evidence="2">Belongs to the Tim17/Tim22/Tim23 family.</text>
</comment>
<feature type="region of interest" description="Disordered" evidence="11">
    <location>
        <begin position="152"/>
        <end position="183"/>
    </location>
</feature>
<keyword evidence="7" id="KW-1133">Transmembrane helix</keyword>
<feature type="compositionally biased region" description="Low complexity" evidence="11">
    <location>
        <begin position="169"/>
        <end position="183"/>
    </location>
</feature>
<keyword evidence="6" id="KW-0653">Protein transport</keyword>
<keyword evidence="10" id="KW-0472">Membrane</keyword>
<keyword evidence="5" id="KW-0999">Mitochondrion inner membrane</keyword>
<dbReference type="Proteomes" id="UP000247409">
    <property type="component" value="Unassembled WGS sequence"/>
</dbReference>
<dbReference type="Pfam" id="PF02466">
    <property type="entry name" value="Tim17"/>
    <property type="match status" value="1"/>
</dbReference>
<keyword evidence="4" id="KW-0812">Transmembrane</keyword>
<keyword evidence="13" id="KW-1185">Reference proteome</keyword>
<protein>
    <submittedName>
        <fullName evidence="12">Mitochondrial import inner membrane translocase subunit TIM17-2</fullName>
    </submittedName>
</protein>
<accession>A0A2V3IL60</accession>
<gene>
    <name evidence="12" type="ORF">BWQ96_07494</name>
</gene>